<dbReference type="Proteomes" id="UP001153620">
    <property type="component" value="Chromosome 1"/>
</dbReference>
<feature type="chain" id="PRO_5040417346" evidence="1">
    <location>
        <begin position="23"/>
        <end position="253"/>
    </location>
</feature>
<dbReference type="AlphaFoldDB" id="A0A9N9RMS4"/>
<protein>
    <submittedName>
        <fullName evidence="2">Uncharacterized protein</fullName>
    </submittedName>
</protein>
<evidence type="ECO:0000313" key="2">
    <source>
        <dbReference type="EMBL" id="CAG9801256.1"/>
    </source>
</evidence>
<sequence>MKIIQTFFTALLAFTLTANASAGSTKEKFEKLFQNSVELSSTIGLFFKETFKPQLGNGYFYISNCITDKIITLMAKGTERLTRIDSNYITEVLNGQNSSPFQNNLNCIKDGLDKMRLEVVNERNLAKQFKNDHVFLNSTRKTCDEYANYTKPYHTFIFEVYNSKTKELGLFNNKFKNLEMLDLYQEFLNTKVNCGLAAVGIVASNIGHVDQQEGIDYFLGTSKNLSFPLNCISDRFDKEISSIKALYAELLMQ</sequence>
<gene>
    <name evidence="2" type="ORF">CHIRRI_LOCUS4187</name>
</gene>
<evidence type="ECO:0000256" key="1">
    <source>
        <dbReference type="SAM" id="SignalP"/>
    </source>
</evidence>
<keyword evidence="3" id="KW-1185">Reference proteome</keyword>
<reference evidence="2" key="1">
    <citation type="submission" date="2022-01" db="EMBL/GenBank/DDBJ databases">
        <authorList>
            <person name="King R."/>
        </authorList>
    </citation>
    <scope>NUCLEOTIDE SEQUENCE</scope>
</reference>
<proteinExistence type="predicted"/>
<name>A0A9N9RMS4_9DIPT</name>
<accession>A0A9N9RMS4</accession>
<dbReference type="EMBL" id="OU895877">
    <property type="protein sequence ID" value="CAG9801256.1"/>
    <property type="molecule type" value="Genomic_DNA"/>
</dbReference>
<evidence type="ECO:0000313" key="3">
    <source>
        <dbReference type="Proteomes" id="UP001153620"/>
    </source>
</evidence>
<organism evidence="2 3">
    <name type="scientific">Chironomus riparius</name>
    <dbReference type="NCBI Taxonomy" id="315576"/>
    <lineage>
        <taxon>Eukaryota</taxon>
        <taxon>Metazoa</taxon>
        <taxon>Ecdysozoa</taxon>
        <taxon>Arthropoda</taxon>
        <taxon>Hexapoda</taxon>
        <taxon>Insecta</taxon>
        <taxon>Pterygota</taxon>
        <taxon>Neoptera</taxon>
        <taxon>Endopterygota</taxon>
        <taxon>Diptera</taxon>
        <taxon>Nematocera</taxon>
        <taxon>Chironomoidea</taxon>
        <taxon>Chironomidae</taxon>
        <taxon>Chironominae</taxon>
        <taxon>Chironomus</taxon>
    </lineage>
</organism>
<keyword evidence="1" id="KW-0732">Signal</keyword>
<feature type="signal peptide" evidence="1">
    <location>
        <begin position="1"/>
        <end position="22"/>
    </location>
</feature>
<reference evidence="2" key="2">
    <citation type="submission" date="2022-10" db="EMBL/GenBank/DDBJ databases">
        <authorList>
            <consortium name="ENA_rothamsted_submissions"/>
            <consortium name="culmorum"/>
            <person name="King R."/>
        </authorList>
    </citation>
    <scope>NUCLEOTIDE SEQUENCE</scope>
</reference>